<feature type="non-terminal residue" evidence="1">
    <location>
        <position position="94"/>
    </location>
</feature>
<dbReference type="EMBL" id="HACG01022622">
    <property type="protein sequence ID" value="CEK69487.1"/>
    <property type="molecule type" value="Transcribed_RNA"/>
</dbReference>
<dbReference type="AlphaFoldDB" id="A0A0B6ZM80"/>
<protein>
    <submittedName>
        <fullName evidence="1">Uncharacterized protein</fullName>
    </submittedName>
</protein>
<reference evidence="1" key="1">
    <citation type="submission" date="2014-12" db="EMBL/GenBank/DDBJ databases">
        <title>Insight into the proteome of Arion vulgaris.</title>
        <authorList>
            <person name="Aradska J."/>
            <person name="Bulat T."/>
            <person name="Smidak R."/>
            <person name="Sarate P."/>
            <person name="Gangsoo J."/>
            <person name="Sialana F."/>
            <person name="Bilban M."/>
            <person name="Lubec G."/>
        </authorList>
    </citation>
    <scope>NUCLEOTIDE SEQUENCE</scope>
    <source>
        <tissue evidence="1">Skin</tissue>
    </source>
</reference>
<organism evidence="1">
    <name type="scientific">Arion vulgaris</name>
    <dbReference type="NCBI Taxonomy" id="1028688"/>
    <lineage>
        <taxon>Eukaryota</taxon>
        <taxon>Metazoa</taxon>
        <taxon>Spiralia</taxon>
        <taxon>Lophotrochozoa</taxon>
        <taxon>Mollusca</taxon>
        <taxon>Gastropoda</taxon>
        <taxon>Heterobranchia</taxon>
        <taxon>Euthyneura</taxon>
        <taxon>Panpulmonata</taxon>
        <taxon>Eupulmonata</taxon>
        <taxon>Stylommatophora</taxon>
        <taxon>Helicina</taxon>
        <taxon>Arionoidea</taxon>
        <taxon>Arionidae</taxon>
        <taxon>Arion</taxon>
    </lineage>
</organism>
<name>A0A0B6ZM80_9EUPU</name>
<gene>
    <name evidence="1" type="primary">ORF70368</name>
</gene>
<accession>A0A0B6ZM80</accession>
<proteinExistence type="predicted"/>
<evidence type="ECO:0000313" key="1">
    <source>
        <dbReference type="EMBL" id="CEK69487.1"/>
    </source>
</evidence>
<sequence length="94" mass="11033">MRLKRTSGDYTAFDSSSQTSKSYQLHVQNAHNKTNKHFFTAQIMIKYLQIYQIFIHSLPLLPDTVKTALLKETTQVLIFHLTSYESIRQDNLHF</sequence>